<accession>A0A1E5NZ20</accession>
<dbReference type="Gene3D" id="3.60.130.10">
    <property type="entry name" value="Clavaminate synthase-like"/>
    <property type="match status" value="1"/>
</dbReference>
<dbReference type="AlphaFoldDB" id="A0A1E5NZ20"/>
<dbReference type="InterPro" id="IPR003819">
    <property type="entry name" value="TauD/TfdA-like"/>
</dbReference>
<evidence type="ECO:0000259" key="3">
    <source>
        <dbReference type="Pfam" id="PF02668"/>
    </source>
</evidence>
<keyword evidence="1" id="KW-0560">Oxidoreductase</keyword>
<evidence type="ECO:0000256" key="2">
    <source>
        <dbReference type="ARBA" id="ARBA00023004"/>
    </source>
</evidence>
<dbReference type="InterPro" id="IPR042098">
    <property type="entry name" value="TauD-like_sf"/>
</dbReference>
<dbReference type="EMBL" id="MEHJ01000002">
    <property type="protein sequence ID" value="OEJ21421.1"/>
    <property type="molecule type" value="Genomic_DNA"/>
</dbReference>
<protein>
    <recommendedName>
        <fullName evidence="3">TauD/TfdA-like domain-containing protein</fullName>
    </recommendedName>
</protein>
<reference evidence="4 5" key="1">
    <citation type="submission" date="2016-08" db="EMBL/GenBank/DDBJ databases">
        <title>Complete genome sequence of Streptomyces agglomeratus strain 6-3-2, a novel anti-MRSA actinomycete isolated from Wuli of Tebit, China.</title>
        <authorList>
            <person name="Chen X."/>
        </authorList>
    </citation>
    <scope>NUCLEOTIDE SEQUENCE [LARGE SCALE GENOMIC DNA]</scope>
    <source>
        <strain evidence="4 5">6-3-2</strain>
    </source>
</reference>
<keyword evidence="5" id="KW-1185">Reference proteome</keyword>
<dbReference type="STRING" id="285458.BGM19_38570"/>
<proteinExistence type="predicted"/>
<sequence>MNDLALIDMRLLPGGRRAVREVLSDALRIAPYGCVLRGSGFLDVPGAQRTSWVKELTELMGSVSDSNRFDERSGVFVDEVAPVEPASKDVTFALGACEAHSDESSKIQPEDIVFLWCVRPAEHGGESLLWPVEELVEDISVQPGGTEALETLRGPDFLFGGRLRNPPRVLRGPVLFGTNGIRFRLGSLLDAQDVSGMPMSDAQATAVGQLTAAVRRVRPYRAALDAGDVLVFMNRKTLHARSDFTDRDRLLLRTRCFSPDLSNSDEDSAGWL</sequence>
<dbReference type="OrthoDB" id="9769888at2"/>
<gene>
    <name evidence="4" type="ORF">AS594_38270</name>
</gene>
<keyword evidence="2" id="KW-0408">Iron</keyword>
<name>A0A1E5NZ20_9ACTN</name>
<dbReference type="Pfam" id="PF02668">
    <property type="entry name" value="TauD"/>
    <property type="match status" value="1"/>
</dbReference>
<evidence type="ECO:0000313" key="4">
    <source>
        <dbReference type="EMBL" id="OEJ21421.1"/>
    </source>
</evidence>
<dbReference type="SUPFAM" id="SSF51197">
    <property type="entry name" value="Clavaminate synthase-like"/>
    <property type="match status" value="1"/>
</dbReference>
<comment type="caution">
    <text evidence="4">The sequence shown here is derived from an EMBL/GenBank/DDBJ whole genome shotgun (WGS) entry which is preliminary data.</text>
</comment>
<evidence type="ECO:0000256" key="1">
    <source>
        <dbReference type="ARBA" id="ARBA00023002"/>
    </source>
</evidence>
<evidence type="ECO:0000313" key="5">
    <source>
        <dbReference type="Proteomes" id="UP000095759"/>
    </source>
</evidence>
<organism evidence="4 5">
    <name type="scientific">Streptomyces agglomeratus</name>
    <dbReference type="NCBI Taxonomy" id="285458"/>
    <lineage>
        <taxon>Bacteria</taxon>
        <taxon>Bacillati</taxon>
        <taxon>Actinomycetota</taxon>
        <taxon>Actinomycetes</taxon>
        <taxon>Kitasatosporales</taxon>
        <taxon>Streptomycetaceae</taxon>
        <taxon>Streptomyces</taxon>
    </lineage>
</organism>
<dbReference type="GO" id="GO:0016491">
    <property type="term" value="F:oxidoreductase activity"/>
    <property type="evidence" value="ECO:0007669"/>
    <property type="project" value="UniProtKB-KW"/>
</dbReference>
<feature type="domain" description="TauD/TfdA-like" evidence="3">
    <location>
        <begin position="49"/>
        <end position="254"/>
    </location>
</feature>
<dbReference type="Proteomes" id="UP000095759">
    <property type="component" value="Unassembled WGS sequence"/>
</dbReference>
<dbReference type="RefSeq" id="WP_069934111.1">
    <property type="nucleotide sequence ID" value="NZ_MEHJ01000002.1"/>
</dbReference>